<dbReference type="GO" id="GO:0016036">
    <property type="term" value="P:cellular response to phosphate starvation"/>
    <property type="evidence" value="ECO:0007669"/>
    <property type="project" value="TreeGrafter"/>
</dbReference>
<keyword evidence="14" id="KW-1185">Reference proteome</keyword>
<dbReference type="AlphaFoldDB" id="A0A6I4U2C0"/>
<evidence type="ECO:0000256" key="7">
    <source>
        <dbReference type="ARBA" id="ARBA00022741"/>
    </source>
</evidence>
<dbReference type="FunFam" id="1.10.287.130:FF:000008">
    <property type="entry name" value="Two-component sensor histidine kinase"/>
    <property type="match status" value="1"/>
</dbReference>
<dbReference type="PRINTS" id="PR00344">
    <property type="entry name" value="BCTRLSENSOR"/>
</dbReference>
<evidence type="ECO:0000256" key="11">
    <source>
        <dbReference type="ARBA" id="ARBA00023136"/>
    </source>
</evidence>
<dbReference type="Proteomes" id="UP000429229">
    <property type="component" value="Unassembled WGS sequence"/>
</dbReference>
<dbReference type="InterPro" id="IPR004358">
    <property type="entry name" value="Sig_transdc_His_kin-like_C"/>
</dbReference>
<evidence type="ECO:0000256" key="4">
    <source>
        <dbReference type="ARBA" id="ARBA00022475"/>
    </source>
</evidence>
<dbReference type="PROSITE" id="PS50109">
    <property type="entry name" value="HIS_KIN"/>
    <property type="match status" value="1"/>
</dbReference>
<accession>A0A6I4U2C0</accession>
<keyword evidence="4" id="KW-1003">Cell membrane</keyword>
<comment type="catalytic activity">
    <reaction evidence="1">
        <text>ATP + protein L-histidine = ADP + protein N-phospho-L-histidine.</text>
        <dbReference type="EC" id="2.7.13.3"/>
    </reaction>
</comment>
<keyword evidence="11" id="KW-0472">Membrane</keyword>
<evidence type="ECO:0000256" key="5">
    <source>
        <dbReference type="ARBA" id="ARBA00022553"/>
    </source>
</evidence>
<dbReference type="Pfam" id="PF00512">
    <property type="entry name" value="HisKA"/>
    <property type="match status" value="1"/>
</dbReference>
<feature type="domain" description="Histidine kinase" evidence="12">
    <location>
        <begin position="108"/>
        <end position="325"/>
    </location>
</feature>
<evidence type="ECO:0000256" key="1">
    <source>
        <dbReference type="ARBA" id="ARBA00000085"/>
    </source>
</evidence>
<dbReference type="InterPro" id="IPR003661">
    <property type="entry name" value="HisK_dim/P_dom"/>
</dbReference>
<evidence type="ECO:0000259" key="12">
    <source>
        <dbReference type="PROSITE" id="PS50109"/>
    </source>
</evidence>
<dbReference type="PANTHER" id="PTHR45453">
    <property type="entry name" value="PHOSPHATE REGULON SENSOR PROTEIN PHOR"/>
    <property type="match status" value="1"/>
</dbReference>
<sequence length="330" mass="36297">MDSLIEPLTTPLMLVENMRVTRANQAARETLGGHIVGQDARVALRHPEAIALLQDSESGSVQIQGLVRPRSVWEVIKRPYNGRYTVVELVNRSSEADLSRAHTDFVANASHELRTPLASIIGYVETLADPEDEPPKKQRGKFLDTVLSEANRMQALVEDLMSLSRVEANKHERPATPLDLNSLVERAARDGAGPKRVDRLVFQFARPFTVLGDSQQLEQVVRNLVDNALKYGSPGEPVTVALAPTAREGVLLTIEDRGPGIAPEHIPHLTRRFYRTDPGRSRAGGGTGLGLAIVKHIVERHLGRLEIDSVLGRGTKVAIRMPELVVDEVE</sequence>
<evidence type="ECO:0000256" key="3">
    <source>
        <dbReference type="ARBA" id="ARBA00012438"/>
    </source>
</evidence>
<dbReference type="OrthoDB" id="9797304at2"/>
<protein>
    <recommendedName>
        <fullName evidence="3">histidine kinase</fullName>
        <ecNumber evidence="3">2.7.13.3</ecNumber>
    </recommendedName>
</protein>
<dbReference type="InterPro" id="IPR003594">
    <property type="entry name" value="HATPase_dom"/>
</dbReference>
<dbReference type="CDD" id="cd00082">
    <property type="entry name" value="HisKA"/>
    <property type="match status" value="1"/>
</dbReference>
<dbReference type="EMBL" id="WTYR01000001">
    <property type="protein sequence ID" value="MXP08651.1"/>
    <property type="molecule type" value="Genomic_DNA"/>
</dbReference>
<keyword evidence="8 13" id="KW-0418">Kinase</keyword>
<evidence type="ECO:0000256" key="8">
    <source>
        <dbReference type="ARBA" id="ARBA00022777"/>
    </source>
</evidence>
<evidence type="ECO:0000256" key="2">
    <source>
        <dbReference type="ARBA" id="ARBA00004236"/>
    </source>
</evidence>
<gene>
    <name evidence="13" type="ORF">GRI68_00455</name>
</gene>
<dbReference type="GO" id="GO:0000155">
    <property type="term" value="F:phosphorelay sensor kinase activity"/>
    <property type="evidence" value="ECO:0007669"/>
    <property type="project" value="InterPro"/>
</dbReference>
<dbReference type="GO" id="GO:0004721">
    <property type="term" value="F:phosphoprotein phosphatase activity"/>
    <property type="evidence" value="ECO:0007669"/>
    <property type="project" value="TreeGrafter"/>
</dbReference>
<dbReference type="SUPFAM" id="SSF55874">
    <property type="entry name" value="ATPase domain of HSP90 chaperone/DNA topoisomerase II/histidine kinase"/>
    <property type="match status" value="1"/>
</dbReference>
<keyword evidence="6" id="KW-0808">Transferase</keyword>
<evidence type="ECO:0000256" key="10">
    <source>
        <dbReference type="ARBA" id="ARBA00023012"/>
    </source>
</evidence>
<organism evidence="13 14">
    <name type="scientific">Alteriqipengyuania halimionae</name>
    <dbReference type="NCBI Taxonomy" id="1926630"/>
    <lineage>
        <taxon>Bacteria</taxon>
        <taxon>Pseudomonadati</taxon>
        <taxon>Pseudomonadota</taxon>
        <taxon>Alphaproteobacteria</taxon>
        <taxon>Sphingomonadales</taxon>
        <taxon>Erythrobacteraceae</taxon>
        <taxon>Alteriqipengyuania</taxon>
    </lineage>
</organism>
<dbReference type="InterPro" id="IPR036890">
    <property type="entry name" value="HATPase_C_sf"/>
</dbReference>
<dbReference type="InterPro" id="IPR036097">
    <property type="entry name" value="HisK_dim/P_sf"/>
</dbReference>
<dbReference type="GO" id="GO:0005886">
    <property type="term" value="C:plasma membrane"/>
    <property type="evidence" value="ECO:0007669"/>
    <property type="project" value="UniProtKB-SubCell"/>
</dbReference>
<evidence type="ECO:0000313" key="14">
    <source>
        <dbReference type="Proteomes" id="UP000429229"/>
    </source>
</evidence>
<dbReference type="Gene3D" id="1.10.287.130">
    <property type="match status" value="1"/>
</dbReference>
<comment type="subcellular location">
    <subcellularLocation>
        <location evidence="2">Cell membrane</location>
    </subcellularLocation>
</comment>
<dbReference type="CDD" id="cd00075">
    <property type="entry name" value="HATPase"/>
    <property type="match status" value="1"/>
</dbReference>
<keyword evidence="5" id="KW-0597">Phosphoprotein</keyword>
<dbReference type="SMART" id="SM00387">
    <property type="entry name" value="HATPase_c"/>
    <property type="match status" value="1"/>
</dbReference>
<comment type="caution">
    <text evidence="13">The sequence shown here is derived from an EMBL/GenBank/DDBJ whole genome shotgun (WGS) entry which is preliminary data.</text>
</comment>
<name>A0A6I4U2C0_9SPHN</name>
<dbReference type="PANTHER" id="PTHR45453:SF1">
    <property type="entry name" value="PHOSPHATE REGULON SENSOR PROTEIN PHOR"/>
    <property type="match status" value="1"/>
</dbReference>
<dbReference type="Gene3D" id="3.30.565.10">
    <property type="entry name" value="Histidine kinase-like ATPase, C-terminal domain"/>
    <property type="match status" value="1"/>
</dbReference>
<dbReference type="SUPFAM" id="SSF47384">
    <property type="entry name" value="Homodimeric domain of signal transducing histidine kinase"/>
    <property type="match status" value="1"/>
</dbReference>
<dbReference type="FunFam" id="3.30.565.10:FF:000006">
    <property type="entry name" value="Sensor histidine kinase WalK"/>
    <property type="match status" value="1"/>
</dbReference>
<evidence type="ECO:0000256" key="9">
    <source>
        <dbReference type="ARBA" id="ARBA00022840"/>
    </source>
</evidence>
<dbReference type="InterPro" id="IPR005467">
    <property type="entry name" value="His_kinase_dom"/>
</dbReference>
<dbReference type="EC" id="2.7.13.3" evidence="3"/>
<evidence type="ECO:0000313" key="13">
    <source>
        <dbReference type="EMBL" id="MXP08651.1"/>
    </source>
</evidence>
<keyword evidence="7" id="KW-0547">Nucleotide-binding</keyword>
<dbReference type="Pfam" id="PF02518">
    <property type="entry name" value="HATPase_c"/>
    <property type="match status" value="1"/>
</dbReference>
<evidence type="ECO:0000256" key="6">
    <source>
        <dbReference type="ARBA" id="ARBA00022679"/>
    </source>
</evidence>
<dbReference type="GO" id="GO:0005524">
    <property type="term" value="F:ATP binding"/>
    <property type="evidence" value="ECO:0007669"/>
    <property type="project" value="UniProtKB-KW"/>
</dbReference>
<reference evidence="13 14" key="1">
    <citation type="submission" date="2019-12" db="EMBL/GenBank/DDBJ databases">
        <title>Genomic-based taxomic classification of the family Erythrobacteraceae.</title>
        <authorList>
            <person name="Xu L."/>
        </authorList>
    </citation>
    <scope>NUCLEOTIDE SEQUENCE [LARGE SCALE GENOMIC DNA]</scope>
    <source>
        <strain evidence="13 14">LMG 29519</strain>
    </source>
</reference>
<keyword evidence="9" id="KW-0067">ATP-binding</keyword>
<keyword evidence="10" id="KW-0902">Two-component regulatory system</keyword>
<dbReference type="SMART" id="SM00388">
    <property type="entry name" value="HisKA"/>
    <property type="match status" value="1"/>
</dbReference>
<dbReference type="InterPro" id="IPR050351">
    <property type="entry name" value="BphY/WalK/GraS-like"/>
</dbReference>
<proteinExistence type="predicted"/>